<evidence type="ECO:0000313" key="2">
    <source>
        <dbReference type="Proteomes" id="UP000201566"/>
    </source>
</evidence>
<proteinExistence type="predicted"/>
<organism evidence="1 2">
    <name type="scientific">Pandoravirus dulcis</name>
    <dbReference type="NCBI Taxonomy" id="1349409"/>
    <lineage>
        <taxon>Viruses</taxon>
        <taxon>Pandoravirus</taxon>
    </lineage>
</organism>
<dbReference type="GeneID" id="34568030"/>
<protein>
    <submittedName>
        <fullName evidence="1">Uncharacterized protein</fullName>
    </submittedName>
</protein>
<sequence length="350" mass="38938">MNGRPAAAPSLRRRKKRPIGALVVSFLFFPIGSESGWARARLVGSKKGTRLFFPVLPFPRLRALSPLSRWPLFFLACARVRREGHHTAKKHALLFFPNLLCVSLSLSFSVHPFFSSLWTRPYRARPPPPKPKETYKKKKGFLCTRQETRGGKTGKKNTHQKKKGEIREIMNVCASPCRSSSSLIWVQVPPDSAEYARYEAAERAAHEAARAARTGPQRAPSASLGRDHVHDMALIAARRPTVAGAGLYLFPVEAPAPPMPLGIEPLPIFKGWLPEADAMAWLCAYYPRACEMAAACMAVCAGEHSLCACGVIDPAAGAVRFYAVPALARRRHRRHTRRRPDDARRQCRDC</sequence>
<evidence type="ECO:0000313" key="1">
    <source>
        <dbReference type="EMBL" id="ATE82521.1"/>
    </source>
</evidence>
<accession>A0A291AU19</accession>
<reference evidence="1 2" key="1">
    <citation type="journal article" date="2013" name="Science">
        <title>Pandoraviruses: amoeba viruses with genomes up to 2.5 Mb reaching that of parasitic eukaryotes.</title>
        <authorList>
            <person name="Philippe N."/>
            <person name="Legendre M."/>
            <person name="Doutre G."/>
            <person name="Coute Y."/>
            <person name="Poirot O."/>
            <person name="Lescot M."/>
            <person name="Arslan D."/>
            <person name="Seltzer V."/>
            <person name="Bertaux L."/>
            <person name="Bruley C."/>
            <person name="Garin J."/>
            <person name="Claverie J.M."/>
            <person name="Abergel C."/>
        </authorList>
    </citation>
    <scope>NUCLEOTIDE SEQUENCE [LARGE SCALE GENOMIC DNA]</scope>
    <source>
        <strain evidence="1">Melbourne</strain>
    </source>
</reference>
<dbReference type="Proteomes" id="UP000201566">
    <property type="component" value="Segment"/>
</dbReference>
<dbReference type="RefSeq" id="YP_009430230.1">
    <property type="nucleotide sequence ID" value="NC_021858.1"/>
</dbReference>
<dbReference type="KEGG" id="vg:34568030"/>
<dbReference type="EMBL" id="KC977570">
    <property type="protein sequence ID" value="ATE82521.1"/>
    <property type="molecule type" value="Genomic_DNA"/>
</dbReference>
<name>A0A291AU19_9VIRU</name>
<gene>
    <name evidence="1" type="ORF">pdul_cds_527</name>
</gene>